<feature type="region of interest" description="Disordered" evidence="1">
    <location>
        <begin position="65"/>
        <end position="152"/>
    </location>
</feature>
<evidence type="ECO:0000313" key="4">
    <source>
        <dbReference type="Proteomes" id="UP000092730"/>
    </source>
</evidence>
<reference evidence="2" key="3">
    <citation type="submission" date="2014-01" db="EMBL/GenBank/DDBJ databases">
        <title>Evolution of pathogenesis and genome organization in the Tremellales.</title>
        <authorList>
            <person name="Cuomo C."/>
            <person name="Litvintseva A."/>
            <person name="Heitman J."/>
            <person name="Chen Y."/>
            <person name="Sun S."/>
            <person name="Springer D."/>
            <person name="Dromer F."/>
            <person name="Young S."/>
            <person name="Zeng Q."/>
            <person name="Chapman S."/>
            <person name="Gujja S."/>
            <person name="Saif S."/>
            <person name="Birren B."/>
        </authorList>
    </citation>
    <scope>NUCLEOTIDE SEQUENCE</scope>
    <source>
        <strain evidence="2">CBS 10118</strain>
    </source>
</reference>
<feature type="region of interest" description="Disordered" evidence="1">
    <location>
        <begin position="300"/>
        <end position="324"/>
    </location>
</feature>
<feature type="compositionally biased region" description="Polar residues" evidence="1">
    <location>
        <begin position="89"/>
        <end position="109"/>
    </location>
</feature>
<reference evidence="2" key="1">
    <citation type="submission" date="2013-07" db="EMBL/GenBank/DDBJ databases">
        <title>The Genome Sequence of Cryptococcus bestiolae CBS10118.</title>
        <authorList>
            <consortium name="The Broad Institute Genome Sequencing Platform"/>
            <person name="Cuomo C."/>
            <person name="Litvintseva A."/>
            <person name="Chen Y."/>
            <person name="Heitman J."/>
            <person name="Sun S."/>
            <person name="Springer D."/>
            <person name="Dromer F."/>
            <person name="Young S.K."/>
            <person name="Zeng Q."/>
            <person name="Gargeya S."/>
            <person name="Fitzgerald M."/>
            <person name="Abouelleil A."/>
            <person name="Alvarado L."/>
            <person name="Berlin A.M."/>
            <person name="Chapman S.B."/>
            <person name="Dewar J."/>
            <person name="Goldberg J."/>
            <person name="Griggs A."/>
            <person name="Gujja S."/>
            <person name="Hansen M."/>
            <person name="Howarth C."/>
            <person name="Imamovic A."/>
            <person name="Larimer J."/>
            <person name="McCowan C."/>
            <person name="Murphy C."/>
            <person name="Pearson M."/>
            <person name="Priest M."/>
            <person name="Roberts A."/>
            <person name="Saif S."/>
            <person name="Shea T."/>
            <person name="Sykes S."/>
            <person name="Wortman J."/>
            <person name="Nusbaum C."/>
            <person name="Birren B."/>
        </authorList>
    </citation>
    <scope>NUCLEOTIDE SEQUENCE [LARGE SCALE GENOMIC DNA]</scope>
    <source>
        <strain evidence="2">CBS 10118</strain>
    </source>
</reference>
<organism evidence="2">
    <name type="scientific">Kwoniella bestiolae CBS 10118</name>
    <dbReference type="NCBI Taxonomy" id="1296100"/>
    <lineage>
        <taxon>Eukaryota</taxon>
        <taxon>Fungi</taxon>
        <taxon>Dikarya</taxon>
        <taxon>Basidiomycota</taxon>
        <taxon>Agaricomycotina</taxon>
        <taxon>Tremellomycetes</taxon>
        <taxon>Tremellales</taxon>
        <taxon>Cryptococcaceae</taxon>
        <taxon>Kwoniella</taxon>
    </lineage>
</organism>
<evidence type="ECO:0000313" key="2">
    <source>
        <dbReference type="EMBL" id="OCF24928.1"/>
    </source>
</evidence>
<keyword evidence="4" id="KW-1185">Reference proteome</keyword>
<evidence type="ECO:0000256" key="1">
    <source>
        <dbReference type="SAM" id="MobiDB-lite"/>
    </source>
</evidence>
<name>A0A1B9G1Q2_9TREE</name>
<accession>A0A1B9G1Q2</accession>
<dbReference type="AlphaFoldDB" id="A0A1B9G1Q2"/>
<gene>
    <name evidence="2" type="ORF">I302_04738</name>
    <name evidence="3" type="ORF">I302_105619</name>
</gene>
<feature type="compositionally biased region" description="Polar residues" evidence="1">
    <location>
        <begin position="133"/>
        <end position="142"/>
    </location>
</feature>
<dbReference type="RefSeq" id="XP_019045998.1">
    <property type="nucleotide sequence ID" value="XM_019191368.1"/>
</dbReference>
<dbReference type="EMBL" id="KI894021">
    <property type="protein sequence ID" value="OCF24928.1"/>
    <property type="molecule type" value="Genomic_DNA"/>
</dbReference>
<dbReference type="OrthoDB" id="10539218at2759"/>
<dbReference type="KEGG" id="kbi:30209137"/>
<dbReference type="GeneID" id="30209137"/>
<dbReference type="EMBL" id="CP144544">
    <property type="protein sequence ID" value="WVW83598.1"/>
    <property type="molecule type" value="Genomic_DNA"/>
</dbReference>
<evidence type="ECO:0000313" key="3">
    <source>
        <dbReference type="EMBL" id="WVW83598.1"/>
    </source>
</evidence>
<dbReference type="VEuPathDB" id="FungiDB:I302_04738"/>
<protein>
    <submittedName>
        <fullName evidence="2">Uncharacterized protein</fullName>
    </submittedName>
</protein>
<proteinExistence type="predicted"/>
<reference evidence="3" key="2">
    <citation type="submission" date="2013-07" db="EMBL/GenBank/DDBJ databases">
        <authorList>
            <consortium name="The Broad Institute Genome Sequencing Platform"/>
            <person name="Cuomo C."/>
            <person name="Litvintseva A."/>
            <person name="Chen Y."/>
            <person name="Heitman J."/>
            <person name="Sun S."/>
            <person name="Springer D."/>
            <person name="Dromer F."/>
            <person name="Young S.K."/>
            <person name="Zeng Q."/>
            <person name="Gargeya S."/>
            <person name="Fitzgerald M."/>
            <person name="Abouelleil A."/>
            <person name="Alvarado L."/>
            <person name="Berlin A.M."/>
            <person name="Chapman S.B."/>
            <person name="Dewar J."/>
            <person name="Goldberg J."/>
            <person name="Griggs A."/>
            <person name="Gujja S."/>
            <person name="Hansen M."/>
            <person name="Howarth C."/>
            <person name="Imamovic A."/>
            <person name="Larimer J."/>
            <person name="McCowan C."/>
            <person name="Murphy C."/>
            <person name="Pearson M."/>
            <person name="Priest M."/>
            <person name="Roberts A."/>
            <person name="Saif S."/>
            <person name="Shea T."/>
            <person name="Sykes S."/>
            <person name="Wortman J."/>
            <person name="Nusbaum C."/>
            <person name="Birren B."/>
        </authorList>
    </citation>
    <scope>NUCLEOTIDE SEQUENCE</scope>
    <source>
        <strain evidence="3">CBS 10118</strain>
    </source>
</reference>
<dbReference type="Proteomes" id="UP000092730">
    <property type="component" value="Chromosome 4"/>
</dbReference>
<reference evidence="3" key="4">
    <citation type="submission" date="2024-02" db="EMBL/GenBank/DDBJ databases">
        <title>Comparative genomics of Cryptococcus and Kwoniella reveals pathogenesis evolution and contrasting modes of karyotype evolution via chromosome fusion or intercentromeric recombination.</title>
        <authorList>
            <person name="Coelho M.A."/>
            <person name="David-Palma M."/>
            <person name="Shea T."/>
            <person name="Bowers K."/>
            <person name="McGinley-Smith S."/>
            <person name="Mohammad A.W."/>
            <person name="Gnirke A."/>
            <person name="Yurkov A.M."/>
            <person name="Nowrousian M."/>
            <person name="Sun S."/>
            <person name="Cuomo C.A."/>
            <person name="Heitman J."/>
        </authorList>
    </citation>
    <scope>NUCLEOTIDE SEQUENCE</scope>
    <source>
        <strain evidence="3">CBS 10118</strain>
    </source>
</reference>
<sequence>MTTETLSSDLSNEDLIALARQDDTTISHRLYYSSKTFHKHVYGQQGLEAIGRQIVQRCLHQIETAKKKKKQYGKRSEGGGSNGARPLFGNSSYHTQFSPNTLSSEQRALQQGRFEVSEDSRSIPLPAQAHAQWHTQSQSQSHAPAYAQAHAQWQAESGNNPFGVGSSGIGASATATPQAQGVIPLSQYDSNFTLMTFKTIRPLGKYTETWKSCDHETQQWLEHLSLKLSKFDHPTLCSFAADEKVFRQAPLSSIIDERSVIYRDFYSGKPEGVELMRQILSRAIELRVLEDRARAYSQLTQDAGRGSGGGGDTARPGFDPIRDI</sequence>